<name>A0A2H0RL92_9BACT</name>
<dbReference type="EMBL" id="PCYL01000039">
    <property type="protein sequence ID" value="PIR46555.1"/>
    <property type="molecule type" value="Genomic_DNA"/>
</dbReference>
<dbReference type="AlphaFoldDB" id="A0A2H0RL92"/>
<feature type="compositionally biased region" description="Polar residues" evidence="1">
    <location>
        <begin position="215"/>
        <end position="231"/>
    </location>
</feature>
<feature type="compositionally biased region" description="Low complexity" evidence="1">
    <location>
        <begin position="157"/>
        <end position="167"/>
    </location>
</feature>
<evidence type="ECO:0000313" key="3">
    <source>
        <dbReference type="EMBL" id="PIR46555.1"/>
    </source>
</evidence>
<feature type="compositionally biased region" description="Basic and acidic residues" evidence="1">
    <location>
        <begin position="235"/>
        <end position="244"/>
    </location>
</feature>
<evidence type="ECO:0000256" key="2">
    <source>
        <dbReference type="SAM" id="Phobius"/>
    </source>
</evidence>
<feature type="compositionally biased region" description="Basic and acidic residues" evidence="1">
    <location>
        <begin position="275"/>
        <end position="292"/>
    </location>
</feature>
<dbReference type="Proteomes" id="UP000230833">
    <property type="component" value="Unassembled WGS sequence"/>
</dbReference>
<comment type="caution">
    <text evidence="3">The sequence shown here is derived from an EMBL/GenBank/DDBJ whole genome shotgun (WGS) entry which is preliminary data.</text>
</comment>
<organism evidence="3 4">
    <name type="scientific">Candidatus Vogelbacteria bacterium CG10_big_fil_rev_8_21_14_0_10_45_14</name>
    <dbReference type="NCBI Taxonomy" id="1975042"/>
    <lineage>
        <taxon>Bacteria</taxon>
        <taxon>Candidatus Vogeliibacteriota</taxon>
    </lineage>
</organism>
<sequence>MDEETQENEEDEKPRKPKFGVFSLSAMLFVAGCFDAIEAVLPVTGIGLAVSWMVTILAWILLWFWLSRLGQAPGPLFHILGAAQSVPLLGSLLAWLPMWVGAVLLMYARSKSSTLDKGLSLASTAGKAKDLVRVHKDFGRAFGLTPKRSTTFGGKAGAVAKGSKPAKSFGQVPTMTNAGKPHSKSEQKRMAKFMARKKSRSGKARASSFGPAPTPITSATGTGAGSNNLQRNLKMRKEREDKVRSLSRRRFASGAAKHFGTEALEAGSEWTQSKIEPKKDQEQNEWERRKAA</sequence>
<feature type="region of interest" description="Disordered" evidence="1">
    <location>
        <begin position="154"/>
        <end position="292"/>
    </location>
</feature>
<keyword evidence="2" id="KW-1133">Transmembrane helix</keyword>
<proteinExistence type="predicted"/>
<evidence type="ECO:0000256" key="1">
    <source>
        <dbReference type="SAM" id="MobiDB-lite"/>
    </source>
</evidence>
<keyword evidence="2" id="KW-0812">Transmembrane</keyword>
<gene>
    <name evidence="3" type="ORF">COV07_03655</name>
</gene>
<reference evidence="3 4" key="1">
    <citation type="submission" date="2017-09" db="EMBL/GenBank/DDBJ databases">
        <title>Depth-based differentiation of microbial function through sediment-hosted aquifers and enrichment of novel symbionts in the deep terrestrial subsurface.</title>
        <authorList>
            <person name="Probst A.J."/>
            <person name="Ladd B."/>
            <person name="Jarett J.K."/>
            <person name="Geller-Mcgrath D.E."/>
            <person name="Sieber C.M."/>
            <person name="Emerson J.B."/>
            <person name="Anantharaman K."/>
            <person name="Thomas B.C."/>
            <person name="Malmstrom R."/>
            <person name="Stieglmeier M."/>
            <person name="Klingl A."/>
            <person name="Woyke T."/>
            <person name="Ryan C.M."/>
            <person name="Banfield J.F."/>
        </authorList>
    </citation>
    <scope>NUCLEOTIDE SEQUENCE [LARGE SCALE GENOMIC DNA]</scope>
    <source>
        <strain evidence="3">CG10_big_fil_rev_8_21_14_0_10_45_14</strain>
    </source>
</reference>
<feature type="compositionally biased region" description="Basic residues" evidence="1">
    <location>
        <begin position="190"/>
        <end position="203"/>
    </location>
</feature>
<accession>A0A2H0RL92</accession>
<feature type="transmembrane region" description="Helical" evidence="2">
    <location>
        <begin position="48"/>
        <end position="66"/>
    </location>
</feature>
<protein>
    <submittedName>
        <fullName evidence="3">Uncharacterized protein</fullName>
    </submittedName>
</protein>
<keyword evidence="2" id="KW-0472">Membrane</keyword>
<evidence type="ECO:0000313" key="4">
    <source>
        <dbReference type="Proteomes" id="UP000230833"/>
    </source>
</evidence>
<feature type="transmembrane region" description="Helical" evidence="2">
    <location>
        <begin position="20"/>
        <end position="41"/>
    </location>
</feature>